<gene>
    <name evidence="1" type="ORF">TH3_21928</name>
</gene>
<dbReference type="AlphaFoldDB" id="A0AB72ULM8"/>
<accession>A0AB72ULM8</accession>
<reference evidence="1 2" key="1">
    <citation type="journal article" date="2012" name="J. Bacteriol.">
        <title>Genome sequence of Thalassospira xiamenensis type strain M-5.</title>
        <authorList>
            <person name="Lai Q."/>
            <person name="Shao Z."/>
        </authorList>
    </citation>
    <scope>NUCLEOTIDE SEQUENCE [LARGE SCALE GENOMIC DNA]</scope>
    <source>
        <strain evidence="1 2">M-5</strain>
    </source>
</reference>
<name>A0AB72ULM8_9PROT</name>
<dbReference type="Proteomes" id="UP000007127">
    <property type="component" value="Plasmid"/>
</dbReference>
<evidence type="ECO:0000313" key="2">
    <source>
        <dbReference type="Proteomes" id="UP000007127"/>
    </source>
</evidence>
<geneLocation type="plasmid" evidence="2"/>
<proteinExistence type="predicted"/>
<dbReference type="EMBL" id="CP004389">
    <property type="protein sequence ID" value="AJD54458.1"/>
    <property type="molecule type" value="Genomic_DNA"/>
</dbReference>
<protein>
    <submittedName>
        <fullName evidence="1">Uncharacterized protein</fullName>
    </submittedName>
</protein>
<dbReference type="KEGG" id="txi:TH3_21928"/>
<evidence type="ECO:0000313" key="1">
    <source>
        <dbReference type="EMBL" id="AJD54458.1"/>
    </source>
</evidence>
<organism evidence="1 2">
    <name type="scientific">Thalassospira xiamenensis M-5 = DSM 17429</name>
    <dbReference type="NCBI Taxonomy" id="1123366"/>
    <lineage>
        <taxon>Bacteria</taxon>
        <taxon>Pseudomonadati</taxon>
        <taxon>Pseudomonadota</taxon>
        <taxon>Alphaproteobacteria</taxon>
        <taxon>Rhodospirillales</taxon>
        <taxon>Thalassospiraceae</taxon>
        <taxon>Thalassospira</taxon>
    </lineage>
</organism>
<sequence>MTEIRKLPTFSFSKNMSANAAQNGKTSQVAFAMIVAPTAITRVASKSMRMHRKWPMLQVKPWRMGNQEA</sequence>
<keyword evidence="1" id="KW-0614">Plasmid</keyword>